<sequence>MRSADCSSLVLVFLGSPALLGFLKVKYTKISQFAKWTHLRQWLDRSFMGKEENATTASWGSSGSGASNKTCSDNRTVRKVMAAAQLSFKISKQMAPVADDIFGCQTLVMKRTLGGAKGYLSGTYSSREVKVLSNQEAGDYGKATQL</sequence>
<proteinExistence type="predicted"/>
<organism evidence="1 2">
    <name type="scientific">Glossina pallidipes</name>
    <name type="common">Tsetse fly</name>
    <dbReference type="NCBI Taxonomy" id="7398"/>
    <lineage>
        <taxon>Eukaryota</taxon>
        <taxon>Metazoa</taxon>
        <taxon>Ecdysozoa</taxon>
        <taxon>Arthropoda</taxon>
        <taxon>Hexapoda</taxon>
        <taxon>Insecta</taxon>
        <taxon>Pterygota</taxon>
        <taxon>Neoptera</taxon>
        <taxon>Endopterygota</taxon>
        <taxon>Diptera</taxon>
        <taxon>Brachycera</taxon>
        <taxon>Muscomorpha</taxon>
        <taxon>Hippoboscoidea</taxon>
        <taxon>Glossinidae</taxon>
        <taxon>Glossina</taxon>
    </lineage>
</organism>
<keyword evidence="2" id="KW-1185">Reference proteome</keyword>
<evidence type="ECO:0000313" key="1">
    <source>
        <dbReference type="EnsemblMetazoa" id="GPAI037464-PA"/>
    </source>
</evidence>
<dbReference type="EnsemblMetazoa" id="GPAI037464-RA">
    <property type="protein sequence ID" value="GPAI037464-PA"/>
    <property type="gene ID" value="GPAI037464"/>
</dbReference>
<evidence type="ECO:0000313" key="2">
    <source>
        <dbReference type="Proteomes" id="UP000092445"/>
    </source>
</evidence>
<reference evidence="2" key="1">
    <citation type="submission" date="2014-03" db="EMBL/GenBank/DDBJ databases">
        <authorList>
            <person name="Aksoy S."/>
            <person name="Warren W."/>
            <person name="Wilson R.K."/>
        </authorList>
    </citation>
    <scope>NUCLEOTIDE SEQUENCE [LARGE SCALE GENOMIC DNA]</scope>
    <source>
        <strain evidence="2">IAEA</strain>
    </source>
</reference>
<dbReference type="AlphaFoldDB" id="A0A1B0A8B4"/>
<reference evidence="1" key="2">
    <citation type="submission" date="2020-05" db="UniProtKB">
        <authorList>
            <consortium name="EnsemblMetazoa"/>
        </authorList>
    </citation>
    <scope>IDENTIFICATION</scope>
    <source>
        <strain evidence="1">IAEA</strain>
    </source>
</reference>
<protein>
    <submittedName>
        <fullName evidence="1">Uncharacterized protein</fullName>
    </submittedName>
</protein>
<accession>A0A1B0A8B4</accession>
<dbReference type="Proteomes" id="UP000092445">
    <property type="component" value="Unassembled WGS sequence"/>
</dbReference>
<name>A0A1B0A8B4_GLOPL</name>
<dbReference type="VEuPathDB" id="VectorBase:GPAI037464"/>